<evidence type="ECO:0000313" key="1">
    <source>
        <dbReference type="EMBL" id="ASF47910.1"/>
    </source>
</evidence>
<gene>
    <name evidence="1" type="ORF">CEK71_18580</name>
</gene>
<organism evidence="1 2">
    <name type="scientific">Methylovulum psychrotolerans</name>
    <dbReference type="NCBI Taxonomy" id="1704499"/>
    <lineage>
        <taxon>Bacteria</taxon>
        <taxon>Pseudomonadati</taxon>
        <taxon>Pseudomonadota</taxon>
        <taxon>Gammaproteobacteria</taxon>
        <taxon>Methylococcales</taxon>
        <taxon>Methylococcaceae</taxon>
        <taxon>Methylovulum</taxon>
    </lineage>
</organism>
<dbReference type="AlphaFoldDB" id="A0A1Z4C338"/>
<dbReference type="KEGG" id="mpsy:CEK71_18580"/>
<sequence>MAVSTGSFTKAIHGDIRNLGNKAILSDATLVIKGFEHVQFLCNSFPWPIITTQLAIDVPGPLGTKMVQPGQAKTSYSGPITFQETVAGTCDQFLLDLISQGGVFDAKIYEGTPRAYLRYKVIEQAHIYMEKPPQRDWGSATLLIFSGQLNYHYYGETVDGAATYG</sequence>
<protein>
    <submittedName>
        <fullName evidence="1">Uncharacterized protein</fullName>
    </submittedName>
</protein>
<dbReference type="Proteomes" id="UP000197019">
    <property type="component" value="Chromosome"/>
</dbReference>
<reference evidence="1 2" key="1">
    <citation type="submission" date="2017-06" db="EMBL/GenBank/DDBJ databases">
        <title>Genome Sequencing of the methanotroph Methylovulum psychrotolerants str. HV10-M2 isolated from a high-altitude environment.</title>
        <authorList>
            <person name="Mateos-Rivera A."/>
        </authorList>
    </citation>
    <scope>NUCLEOTIDE SEQUENCE [LARGE SCALE GENOMIC DNA]</scope>
    <source>
        <strain evidence="1 2">HV10_M2</strain>
    </source>
</reference>
<dbReference type="EMBL" id="CP022129">
    <property type="protein sequence ID" value="ASF47910.1"/>
    <property type="molecule type" value="Genomic_DNA"/>
</dbReference>
<accession>A0A1Z4C338</accession>
<name>A0A1Z4C338_9GAMM</name>
<dbReference type="RefSeq" id="WP_088620780.1">
    <property type="nucleotide sequence ID" value="NZ_CP022129.1"/>
</dbReference>
<keyword evidence="2" id="KW-1185">Reference proteome</keyword>
<proteinExistence type="predicted"/>
<evidence type="ECO:0000313" key="2">
    <source>
        <dbReference type="Proteomes" id="UP000197019"/>
    </source>
</evidence>
<dbReference type="OrthoDB" id="8546635at2"/>